<comment type="caution">
    <text evidence="3">The sequence shown here is derived from an EMBL/GenBank/DDBJ whole genome shotgun (WGS) entry which is preliminary data.</text>
</comment>
<dbReference type="Pfam" id="PF11776">
    <property type="entry name" value="RcnB"/>
    <property type="match status" value="1"/>
</dbReference>
<reference evidence="3 4" key="1">
    <citation type="submission" date="2023-11" db="EMBL/GenBank/DDBJ databases">
        <title>MicrobeMod: A computational toolkit for identifying prokaryotic methylation and restriction-modification with nanopore sequencing.</title>
        <authorList>
            <person name="Crits-Christoph A."/>
            <person name="Kang S.C."/>
            <person name="Lee H."/>
            <person name="Ostrov N."/>
        </authorList>
    </citation>
    <scope>NUCLEOTIDE SEQUENCE [LARGE SCALE GENOMIC DNA]</scope>
    <source>
        <strain evidence="3 4">ATCC 14820</strain>
    </source>
</reference>
<keyword evidence="2" id="KW-0732">Signal</keyword>
<accession>A0ABU4PMF3</accession>
<feature type="chain" id="PRO_5047140827" evidence="2">
    <location>
        <begin position="23"/>
        <end position="303"/>
    </location>
</feature>
<name>A0ABU4PMF3_9SPHN</name>
<dbReference type="Gene3D" id="3.10.450.160">
    <property type="entry name" value="inner membrane protein cigr"/>
    <property type="match status" value="1"/>
</dbReference>
<evidence type="ECO:0000256" key="2">
    <source>
        <dbReference type="SAM" id="SignalP"/>
    </source>
</evidence>
<dbReference type="Proteomes" id="UP001279660">
    <property type="component" value="Unassembled WGS sequence"/>
</dbReference>
<dbReference type="InterPro" id="IPR024572">
    <property type="entry name" value="RcnB"/>
</dbReference>
<evidence type="ECO:0000256" key="1">
    <source>
        <dbReference type="SAM" id="MobiDB-lite"/>
    </source>
</evidence>
<sequence>MRTLALAALTMVTAFGAGGAEAQRIGQNGGTVGAPYPVPSYPAPSMPAPPQPMPPVAYPGQAVPPQPYPAQAYPAQSYPGRPPQQTTQRRWGGYNGGRWSGGSNAPGGWKAYRRPHRGYALPQYWFSPSFYIADFGSYGLAPPPAGYSWHRYYDDAVLVDGRGRVWDSVNGLDWDGAGYGQGGYEGYGSGYSQSYGQSYGSQPYISLPPVVQNGTVTTYSTGGYMQGGYAASGYAYAGPTTTVVIQGPPIVTTTTTTTEYVEESRTRYVAARRVYRAAPKRHYRPVRRPSCGCRRVEQPVQGS</sequence>
<dbReference type="RefSeq" id="WP_040601725.1">
    <property type="nucleotide sequence ID" value="NZ_JAWXXV010000001.1"/>
</dbReference>
<feature type="region of interest" description="Disordered" evidence="1">
    <location>
        <begin position="69"/>
        <end position="97"/>
    </location>
</feature>
<evidence type="ECO:0000313" key="4">
    <source>
        <dbReference type="Proteomes" id="UP001279660"/>
    </source>
</evidence>
<keyword evidence="4" id="KW-1185">Reference proteome</keyword>
<feature type="region of interest" description="Disordered" evidence="1">
    <location>
        <begin position="36"/>
        <end position="55"/>
    </location>
</feature>
<evidence type="ECO:0000313" key="3">
    <source>
        <dbReference type="EMBL" id="MDX5985353.1"/>
    </source>
</evidence>
<dbReference type="EMBL" id="JAWXXV010000001">
    <property type="protein sequence ID" value="MDX5985353.1"/>
    <property type="molecule type" value="Genomic_DNA"/>
</dbReference>
<protein>
    <submittedName>
        <fullName evidence="3">RcnB family protein</fullName>
    </submittedName>
</protein>
<organism evidence="3 4">
    <name type="scientific">Sphingomonas echinoides</name>
    <dbReference type="NCBI Taxonomy" id="59803"/>
    <lineage>
        <taxon>Bacteria</taxon>
        <taxon>Pseudomonadati</taxon>
        <taxon>Pseudomonadota</taxon>
        <taxon>Alphaproteobacteria</taxon>
        <taxon>Sphingomonadales</taxon>
        <taxon>Sphingomonadaceae</taxon>
        <taxon>Sphingomonas</taxon>
    </lineage>
</organism>
<feature type="signal peptide" evidence="2">
    <location>
        <begin position="1"/>
        <end position="22"/>
    </location>
</feature>
<gene>
    <name evidence="3" type="ORF">SIL82_13935</name>
</gene>
<proteinExistence type="predicted"/>
<feature type="compositionally biased region" description="Low complexity" evidence="1">
    <location>
        <begin position="69"/>
        <end position="79"/>
    </location>
</feature>